<reference evidence="1 2" key="1">
    <citation type="journal article" date="2010" name="Nature">
        <title>Genome sequence of the palaeopolyploid soybean.</title>
        <authorList>
            <person name="Schmutz J."/>
            <person name="Cannon S.B."/>
            <person name="Schlueter J."/>
            <person name="Ma J."/>
            <person name="Mitros T."/>
            <person name="Nelson W."/>
            <person name="Hyten D.L."/>
            <person name="Song Q."/>
            <person name="Thelen J.J."/>
            <person name="Cheng J."/>
            <person name="Xu D."/>
            <person name="Hellsten U."/>
            <person name="May G.D."/>
            <person name="Yu Y."/>
            <person name="Sakurai T."/>
            <person name="Umezawa T."/>
            <person name="Bhattacharyya M.K."/>
            <person name="Sandhu D."/>
            <person name="Valliyodan B."/>
            <person name="Lindquist E."/>
            <person name="Peto M."/>
            <person name="Grant D."/>
            <person name="Shu S."/>
            <person name="Goodstein D."/>
            <person name="Barry K."/>
            <person name="Futrell-Griggs M."/>
            <person name="Abernathy B."/>
            <person name="Du J."/>
            <person name="Tian Z."/>
            <person name="Zhu L."/>
            <person name="Gill N."/>
            <person name="Joshi T."/>
            <person name="Libault M."/>
            <person name="Sethuraman A."/>
            <person name="Zhang X.-C."/>
            <person name="Shinozaki K."/>
            <person name="Nguyen H.T."/>
            <person name="Wing R.A."/>
            <person name="Cregan P."/>
            <person name="Specht J."/>
            <person name="Grimwood J."/>
            <person name="Rokhsar D."/>
            <person name="Stacey G."/>
            <person name="Shoemaker R.C."/>
            <person name="Jackson S.A."/>
        </authorList>
    </citation>
    <scope>NUCLEOTIDE SEQUENCE</scope>
    <source>
        <strain evidence="2">cv. Williams 82</strain>
        <tissue evidence="1">Callus</tissue>
    </source>
</reference>
<dbReference type="SMR" id="A0A0R0KB91"/>
<dbReference type="InParanoid" id="A0A0R0KB91"/>
<reference evidence="2" key="2">
    <citation type="submission" date="2018-02" db="UniProtKB">
        <authorList>
            <consortium name="EnsemblPlants"/>
        </authorList>
    </citation>
    <scope>IDENTIFICATION</scope>
    <source>
        <strain evidence="2">Williams 82</strain>
    </source>
</reference>
<dbReference type="Proteomes" id="UP000008827">
    <property type="component" value="Chromosome 4"/>
</dbReference>
<evidence type="ECO:0000313" key="1">
    <source>
        <dbReference type="EMBL" id="KRH63985.1"/>
    </source>
</evidence>
<evidence type="ECO:0000313" key="2">
    <source>
        <dbReference type="EnsemblPlants" id="KRH63985"/>
    </source>
</evidence>
<name>A0A0R0KB91_SOYBN</name>
<dbReference type="AlphaFoldDB" id="A0A0R0KB91"/>
<dbReference type="Gramene" id="KRH63985">
    <property type="protein sequence ID" value="KRH63985"/>
    <property type="gene ID" value="GLYMA_04G208800"/>
</dbReference>
<dbReference type="PANTHER" id="PTHR35358">
    <property type="entry name" value="OS06G0711100 PROTEIN"/>
    <property type="match status" value="1"/>
</dbReference>
<accession>A0A0R0KB91</accession>
<reference evidence="1" key="3">
    <citation type="submission" date="2018-07" db="EMBL/GenBank/DDBJ databases">
        <title>WGS assembly of Glycine max.</title>
        <authorList>
            <person name="Schmutz J."/>
            <person name="Cannon S."/>
            <person name="Schlueter J."/>
            <person name="Ma J."/>
            <person name="Mitros T."/>
            <person name="Nelson W."/>
            <person name="Hyten D."/>
            <person name="Song Q."/>
            <person name="Thelen J."/>
            <person name="Cheng J."/>
            <person name="Xu D."/>
            <person name="Hellsten U."/>
            <person name="May G."/>
            <person name="Yu Y."/>
            <person name="Sakurai T."/>
            <person name="Umezawa T."/>
            <person name="Bhattacharyya M."/>
            <person name="Sandhu D."/>
            <person name="Valliyodan B."/>
            <person name="Lindquist E."/>
            <person name="Peto M."/>
            <person name="Grant D."/>
            <person name="Shu S."/>
            <person name="Goodstein D."/>
            <person name="Barry K."/>
            <person name="Futrell-Griggs M."/>
            <person name="Abernathy B."/>
            <person name="Du J."/>
            <person name="Tian Z."/>
            <person name="Zhu L."/>
            <person name="Gill N."/>
            <person name="Joshi T."/>
            <person name="Libault M."/>
            <person name="Sethuraman A."/>
            <person name="Zhang X."/>
            <person name="Shinozaki K."/>
            <person name="Nguyen H."/>
            <person name="Wing R."/>
            <person name="Cregan P."/>
            <person name="Specht J."/>
            <person name="Grimwood J."/>
            <person name="Rokhsar D."/>
            <person name="Stacey G."/>
            <person name="Shoemaker R."/>
            <person name="Jackson S."/>
        </authorList>
    </citation>
    <scope>NUCLEOTIDE SEQUENCE</scope>
    <source>
        <tissue evidence="1">Callus</tissue>
    </source>
</reference>
<organism evidence="1">
    <name type="scientific">Glycine max</name>
    <name type="common">Soybean</name>
    <name type="synonym">Glycine hispida</name>
    <dbReference type="NCBI Taxonomy" id="3847"/>
    <lineage>
        <taxon>Eukaryota</taxon>
        <taxon>Viridiplantae</taxon>
        <taxon>Streptophyta</taxon>
        <taxon>Embryophyta</taxon>
        <taxon>Tracheophyta</taxon>
        <taxon>Spermatophyta</taxon>
        <taxon>Magnoliopsida</taxon>
        <taxon>eudicotyledons</taxon>
        <taxon>Gunneridae</taxon>
        <taxon>Pentapetalae</taxon>
        <taxon>rosids</taxon>
        <taxon>fabids</taxon>
        <taxon>Fabales</taxon>
        <taxon>Fabaceae</taxon>
        <taxon>Papilionoideae</taxon>
        <taxon>50 kb inversion clade</taxon>
        <taxon>NPAAA clade</taxon>
        <taxon>indigoferoid/millettioid clade</taxon>
        <taxon>Phaseoleae</taxon>
        <taxon>Glycine</taxon>
        <taxon>Glycine subgen. Soja</taxon>
    </lineage>
</organism>
<proteinExistence type="predicted"/>
<gene>
    <name evidence="1" type="ORF">GLYMA_04G208800</name>
</gene>
<dbReference type="EnsemblPlants" id="KRH63985">
    <property type="protein sequence ID" value="KRH63985"/>
    <property type="gene ID" value="GLYMA_04G208800"/>
</dbReference>
<protein>
    <submittedName>
        <fullName evidence="1 2">Uncharacterized protein</fullName>
    </submittedName>
</protein>
<evidence type="ECO:0000313" key="3">
    <source>
        <dbReference type="Proteomes" id="UP000008827"/>
    </source>
</evidence>
<dbReference type="PANTHER" id="PTHR35358:SF10">
    <property type="entry name" value="PLANT PHOSPHOLIPASE-LIKE PROTEIN"/>
    <property type="match status" value="1"/>
</dbReference>
<sequence length="172" mass="20245">MDTIEGYQVKPEFIPMLRKILSKHGDVMEMFLRIPWYSQRYSELQDKGLDKITEDELRNMFGVANEIKNMKVNTEWLFLRLEEILEARQILGQSGILKEEKDNNRKKECEAEKKAVEAKFRLICDKIRCKEIASKEKLAREEDESARISETTMNAKSKIRRFVNYSSADGLF</sequence>
<keyword evidence="3" id="KW-1185">Reference proteome</keyword>
<dbReference type="STRING" id="3847.A0A0R0KB91"/>
<dbReference type="EMBL" id="CM000837">
    <property type="protein sequence ID" value="KRH63985.1"/>
    <property type="molecule type" value="Genomic_DNA"/>
</dbReference>